<name>A0A4Y9F4C1_9MICC</name>
<dbReference type="EMBL" id="SPQC01000012">
    <property type="protein sequence ID" value="TFU22933.1"/>
    <property type="molecule type" value="Genomic_DNA"/>
</dbReference>
<protein>
    <submittedName>
        <fullName evidence="1">Uncharacterized protein</fullName>
    </submittedName>
</protein>
<gene>
    <name evidence="1" type="ORF">E4U03_04775</name>
</gene>
<evidence type="ECO:0000313" key="1">
    <source>
        <dbReference type="EMBL" id="TFU22933.1"/>
    </source>
</evidence>
<proteinExistence type="predicted"/>
<dbReference type="Proteomes" id="UP000297951">
    <property type="component" value="Unassembled WGS sequence"/>
</dbReference>
<organism evidence="1 2">
    <name type="scientific">Rothia nasimurium</name>
    <dbReference type="NCBI Taxonomy" id="85336"/>
    <lineage>
        <taxon>Bacteria</taxon>
        <taxon>Bacillati</taxon>
        <taxon>Actinomycetota</taxon>
        <taxon>Actinomycetes</taxon>
        <taxon>Micrococcales</taxon>
        <taxon>Micrococcaceae</taxon>
        <taxon>Rothia</taxon>
    </lineage>
</organism>
<evidence type="ECO:0000313" key="2">
    <source>
        <dbReference type="Proteomes" id="UP000297951"/>
    </source>
</evidence>
<sequence>MTRNSYPEEIYTTETGATITSPKKRRMVEKAYTLGTLRSGTTCQDLDKAYDAGFERGKHHKDNLTGFSNLTEAIKAGERIDWDALDGVEAKCFHPEIGTLTYTMKRDQPEPANTLHGWNTRESIVWEWAFELAWQNTAGWALWVKGDLPLRKQTADQLEPGTCFKGMYASRIATYFVFIDHEGEKNAYHMTWGESCDPTEIEVVEVYGTGTFQTPKEDA</sequence>
<dbReference type="AlphaFoldDB" id="A0A4Y9F4C1"/>
<dbReference type="RefSeq" id="WP_135011999.1">
    <property type="nucleotide sequence ID" value="NZ_JADGLK010000012.1"/>
</dbReference>
<accession>A0A4Y9F4C1</accession>
<comment type="caution">
    <text evidence="1">The sequence shown here is derived from an EMBL/GenBank/DDBJ whole genome shotgun (WGS) entry which is preliminary data.</text>
</comment>
<reference evidence="1 2" key="1">
    <citation type="submission" date="2019-03" db="EMBL/GenBank/DDBJ databases">
        <title>Diversity of the mouse oral microbiome.</title>
        <authorList>
            <person name="Joseph S."/>
            <person name="Aduse-Opoku J."/>
            <person name="Curtis M."/>
            <person name="Wade W."/>
            <person name="Hashim A."/>
        </authorList>
    </citation>
    <scope>NUCLEOTIDE SEQUENCE [LARGE SCALE GENOMIC DNA]</scope>
    <source>
        <strain evidence="2">irhom_31</strain>
    </source>
</reference>